<gene>
    <name evidence="5" type="ORF">NE579_10040</name>
</gene>
<dbReference type="AlphaFoldDB" id="A0AAW5JT71"/>
<dbReference type="Gene3D" id="1.10.10.2840">
    <property type="entry name" value="PucR C-terminal helix-turn-helix domain"/>
    <property type="match status" value="1"/>
</dbReference>
<dbReference type="InterPro" id="IPR041522">
    <property type="entry name" value="CdaR_GGDEF"/>
</dbReference>
<dbReference type="EMBL" id="JANFYS010000019">
    <property type="protein sequence ID" value="MCQ4770803.1"/>
    <property type="molecule type" value="Genomic_DNA"/>
</dbReference>
<comment type="similarity">
    <text evidence="1">Belongs to the CdaR family.</text>
</comment>
<feature type="domain" description="Putative sugar diacid recognition" evidence="2">
    <location>
        <begin position="20"/>
        <end position="152"/>
    </location>
</feature>
<evidence type="ECO:0000256" key="1">
    <source>
        <dbReference type="ARBA" id="ARBA00006754"/>
    </source>
</evidence>
<feature type="domain" description="PucR C-terminal helix-turn-helix" evidence="3">
    <location>
        <begin position="339"/>
        <end position="393"/>
    </location>
</feature>
<dbReference type="Proteomes" id="UP001204562">
    <property type="component" value="Unassembled WGS sequence"/>
</dbReference>
<dbReference type="Pfam" id="PF17853">
    <property type="entry name" value="GGDEF_2"/>
    <property type="match status" value="1"/>
</dbReference>
<dbReference type="PANTHER" id="PTHR33744">
    <property type="entry name" value="CARBOHYDRATE DIACID REGULATOR"/>
    <property type="match status" value="1"/>
</dbReference>
<comment type="caution">
    <text evidence="5">The sequence shown here is derived from an EMBL/GenBank/DDBJ whole genome shotgun (WGS) entry which is preliminary data.</text>
</comment>
<name>A0AAW5JT71_9FIRM</name>
<organism evidence="5 6">
    <name type="scientific">Intestinimonas massiliensis</name>
    <name type="common">ex Afouda et al. 2020</name>
    <dbReference type="NCBI Taxonomy" id="1673721"/>
    <lineage>
        <taxon>Bacteria</taxon>
        <taxon>Bacillati</taxon>
        <taxon>Bacillota</taxon>
        <taxon>Clostridia</taxon>
        <taxon>Eubacteriales</taxon>
        <taxon>Intestinimonas</taxon>
    </lineage>
</organism>
<protein>
    <submittedName>
        <fullName evidence="5">Helix-turn-helix domain-containing protein</fullName>
    </submittedName>
</protein>
<accession>A0AAW5JT71</accession>
<proteinExistence type="inferred from homology"/>
<dbReference type="PANTHER" id="PTHR33744:SF15">
    <property type="entry name" value="CARBOHYDRATE DIACID REGULATOR"/>
    <property type="match status" value="1"/>
</dbReference>
<evidence type="ECO:0000313" key="5">
    <source>
        <dbReference type="EMBL" id="MCQ4770803.1"/>
    </source>
</evidence>
<dbReference type="InterPro" id="IPR008599">
    <property type="entry name" value="Diacid_rec"/>
</dbReference>
<evidence type="ECO:0000259" key="3">
    <source>
        <dbReference type="Pfam" id="PF13556"/>
    </source>
</evidence>
<evidence type="ECO:0000313" key="6">
    <source>
        <dbReference type="Proteomes" id="UP001204562"/>
    </source>
</evidence>
<evidence type="ECO:0000259" key="2">
    <source>
        <dbReference type="Pfam" id="PF05651"/>
    </source>
</evidence>
<reference evidence="5" key="1">
    <citation type="submission" date="2022-06" db="EMBL/GenBank/DDBJ databases">
        <title>Isolation of gut microbiota from human fecal samples.</title>
        <authorList>
            <person name="Pamer E.G."/>
            <person name="Barat B."/>
            <person name="Waligurski E."/>
            <person name="Medina S."/>
            <person name="Paddock L."/>
            <person name="Mostad J."/>
        </authorList>
    </citation>
    <scope>NUCLEOTIDE SEQUENCE</scope>
    <source>
        <strain evidence="5">DFI.9.91</strain>
    </source>
</reference>
<dbReference type="InterPro" id="IPR025736">
    <property type="entry name" value="PucR_C-HTH_dom"/>
</dbReference>
<dbReference type="InterPro" id="IPR042070">
    <property type="entry name" value="PucR_C-HTH_sf"/>
</dbReference>
<dbReference type="InterPro" id="IPR051448">
    <property type="entry name" value="CdaR-like_regulators"/>
</dbReference>
<feature type="domain" description="CdaR GGDEF-like" evidence="4">
    <location>
        <begin position="164"/>
        <end position="289"/>
    </location>
</feature>
<sequence length="405" mass="44774">MIPRGSASQTNCKEESTTMLDKELCNRISQSASLIIGHHVLVTDKNGIVLGSNDPARIGTLHGASLDVIASGQQIYHNQTDASRLSGTKPGTTIPLSVNGEVIGTIGITGSPEEISKYAILIQQLAQLFMDFHAQQQSSVHRDYKKRNLLHDLAADIQDDMLENIHNSAYELGYDLELPRAVLWMELEPADGSARAGPAPLQTKLLAFLAEQFVHPQDFLCAQGDSEAAVLALLPENGSSLEGLRQKSRAVLDRFAPECRVLRVGIGSQAEGIQALHTSYEDAHLAARVLQMRRSAHGCLAVNDIFLEKLALNLSPSACDHISSALLRPIQQSKDHELLMQLISCWCQTRFNFSKTAEALHVHKSTLVYRFRRIEELYGLDLYDFDKTMALYLLNLRRSLLELKG</sequence>
<evidence type="ECO:0000259" key="4">
    <source>
        <dbReference type="Pfam" id="PF17853"/>
    </source>
</evidence>
<dbReference type="Pfam" id="PF05651">
    <property type="entry name" value="Diacid_rec"/>
    <property type="match status" value="1"/>
</dbReference>
<dbReference type="Pfam" id="PF13556">
    <property type="entry name" value="HTH_30"/>
    <property type="match status" value="1"/>
</dbReference>